<feature type="region of interest" description="Disordered" evidence="1">
    <location>
        <begin position="834"/>
        <end position="900"/>
    </location>
</feature>
<organism evidence="2 3">
    <name type="scientific">Capronia epimyces CBS 606.96</name>
    <dbReference type="NCBI Taxonomy" id="1182542"/>
    <lineage>
        <taxon>Eukaryota</taxon>
        <taxon>Fungi</taxon>
        <taxon>Dikarya</taxon>
        <taxon>Ascomycota</taxon>
        <taxon>Pezizomycotina</taxon>
        <taxon>Eurotiomycetes</taxon>
        <taxon>Chaetothyriomycetidae</taxon>
        <taxon>Chaetothyriales</taxon>
        <taxon>Herpotrichiellaceae</taxon>
        <taxon>Capronia</taxon>
    </lineage>
</organism>
<feature type="region of interest" description="Disordered" evidence="1">
    <location>
        <begin position="228"/>
        <end position="303"/>
    </location>
</feature>
<sequence length="956" mass="103135">MVNSPPSSPRSPKRPFAEIRDNSRLTSPSQLRSLARHKRVKIDHSSNDNVSVGGPAQPQPQHQPQPQAVTSSVLPSAGEGESSSDRSGAKWFKRVNENVDGPTKKRGKREGGRSPPSSTLWYANAGLDEAPFYISRQNRYQPSTHLHSVNADSFGPLGRDDTENDELRGVIDDLTVENKRLKNILRTCYNRASSVSSDSDRMIEVRTHGLPPEKKRELERLLKNFATGVNGDAADSQPSDSTPADKSARSSGNGASPAVKLPVADPSHTDSGYASRSNSALHSTPYSGALHDGDSKSKKDSDIKNYLHDIPDSLLPQNTLSVSESTKMQLVVQRLEQLFTGKLAVPGEHSLPIQQQKIARSAAKADRREDEKMNRASRPEGSREAQVLPPDSKINLDAIDQGNAPRLGAPSGFGASPFGTPKSSLDVPGTPDQRPTRPLDLDIHRAQVAAENIRYIQHLGLSSPEFENGPEHPGQPWMYLNLLVSMAQLHTLNVTPAFVRKAVKAGSRKFELSNDGHKIRWKGDSSTSGGDPPQGSPISLTPRNSDDPGDDGAGRRSGRSATSTGNEGASTSLVDERTSREMVSTTSRRQDSTATSSNLAVGKPSTLSKASSFDYRPLVYQEKKIPLKAQKFYLDSSSSGGEVSPDSSRLDHALRRSSRRPSGDGLLTFFRSPHFFVDLSGDSVPDAPRFDLPRWPPGVMGISDKRTRQDDVLRDSSTSYFVRLTEGGQSEEAVACPDLAWSISPISSAGEDETQPIELPASGLGGVRPEDNFALDVEVERAKVDLVDRQTGGMRPPTQYAYRVLQCRKLELQPSRLPPPSYVFFTSSSSSGEQDCLDGYSSSQSSEPDHAPAAPGLLWQWSSSSNEQRPGEEYSGDSTPDVLQGGRARAPNNNGGVVGAHHHDADLMMATQTGATTNDNGSLAATVGATYSAASAAGRNAAREEDEEGTSSIDFE</sequence>
<feature type="region of interest" description="Disordered" evidence="1">
    <location>
        <begin position="635"/>
        <end position="660"/>
    </location>
</feature>
<feature type="compositionally biased region" description="Low complexity" evidence="1">
    <location>
        <begin position="635"/>
        <end position="647"/>
    </location>
</feature>
<feature type="region of interest" description="Disordered" evidence="1">
    <location>
        <begin position="196"/>
        <end position="216"/>
    </location>
</feature>
<dbReference type="eggNOG" id="ENOG502RXI4">
    <property type="taxonomic scope" value="Eukaryota"/>
</dbReference>
<protein>
    <recommendedName>
        <fullName evidence="4">Frequency clock protein</fullName>
    </recommendedName>
</protein>
<feature type="compositionally biased region" description="Polar residues" evidence="1">
    <location>
        <begin position="236"/>
        <end position="254"/>
    </location>
</feature>
<feature type="compositionally biased region" description="Basic and acidic residues" evidence="1">
    <location>
        <begin position="198"/>
        <end position="216"/>
    </location>
</feature>
<dbReference type="InterPro" id="IPR018554">
    <property type="entry name" value="FRQ"/>
</dbReference>
<feature type="compositionally biased region" description="Basic and acidic residues" evidence="1">
    <location>
        <begin position="363"/>
        <end position="383"/>
    </location>
</feature>
<reference evidence="2 3" key="1">
    <citation type="submission" date="2013-03" db="EMBL/GenBank/DDBJ databases">
        <title>The Genome Sequence of Capronia epimyces CBS 606.96.</title>
        <authorList>
            <consortium name="The Broad Institute Genomics Platform"/>
            <person name="Cuomo C."/>
            <person name="de Hoog S."/>
            <person name="Gorbushina A."/>
            <person name="Walker B."/>
            <person name="Young S.K."/>
            <person name="Zeng Q."/>
            <person name="Gargeya S."/>
            <person name="Fitzgerald M."/>
            <person name="Haas B."/>
            <person name="Abouelleil A."/>
            <person name="Allen A.W."/>
            <person name="Alvarado L."/>
            <person name="Arachchi H.M."/>
            <person name="Berlin A.M."/>
            <person name="Chapman S.B."/>
            <person name="Gainer-Dewar J."/>
            <person name="Goldberg J."/>
            <person name="Griggs A."/>
            <person name="Gujja S."/>
            <person name="Hansen M."/>
            <person name="Howarth C."/>
            <person name="Imamovic A."/>
            <person name="Ireland A."/>
            <person name="Larimer J."/>
            <person name="McCowan C."/>
            <person name="Murphy C."/>
            <person name="Pearson M."/>
            <person name="Poon T.W."/>
            <person name="Priest M."/>
            <person name="Roberts A."/>
            <person name="Saif S."/>
            <person name="Shea T."/>
            <person name="Sisk P."/>
            <person name="Sykes S."/>
            <person name="Wortman J."/>
            <person name="Nusbaum C."/>
            <person name="Birren B."/>
        </authorList>
    </citation>
    <scope>NUCLEOTIDE SEQUENCE [LARGE SCALE GENOMIC DNA]</scope>
    <source>
        <strain evidence="2 3">CBS 606.96</strain>
    </source>
</reference>
<dbReference type="GeneID" id="19167229"/>
<evidence type="ECO:0008006" key="4">
    <source>
        <dbReference type="Google" id="ProtNLM"/>
    </source>
</evidence>
<feature type="region of interest" description="Disordered" evidence="1">
    <location>
        <begin position="355"/>
        <end position="438"/>
    </location>
</feature>
<dbReference type="Pfam" id="PF09421">
    <property type="entry name" value="FRQ"/>
    <property type="match status" value="1"/>
</dbReference>
<dbReference type="GO" id="GO:0006355">
    <property type="term" value="P:regulation of DNA-templated transcription"/>
    <property type="evidence" value="ECO:0007669"/>
    <property type="project" value="InterPro"/>
</dbReference>
<dbReference type="GO" id="GO:0005737">
    <property type="term" value="C:cytoplasm"/>
    <property type="evidence" value="ECO:0007669"/>
    <property type="project" value="InterPro"/>
</dbReference>
<dbReference type="HOGENOM" id="CLU_007103_1_0_1"/>
<feature type="compositionally biased region" description="Low complexity" evidence="1">
    <location>
        <begin position="885"/>
        <end position="895"/>
    </location>
</feature>
<dbReference type="Proteomes" id="UP000019478">
    <property type="component" value="Unassembled WGS sequence"/>
</dbReference>
<accession>W9YB02</accession>
<dbReference type="STRING" id="1182542.W9YB02"/>
<feature type="region of interest" description="Disordered" evidence="1">
    <location>
        <begin position="1"/>
        <end position="120"/>
    </location>
</feature>
<gene>
    <name evidence="2" type="ORF">A1O3_03100</name>
</gene>
<dbReference type="GO" id="GO:0007623">
    <property type="term" value="P:circadian rhythm"/>
    <property type="evidence" value="ECO:0007669"/>
    <property type="project" value="InterPro"/>
</dbReference>
<keyword evidence="3" id="KW-1185">Reference proteome</keyword>
<feature type="region of interest" description="Disordered" evidence="1">
    <location>
        <begin position="934"/>
        <end position="956"/>
    </location>
</feature>
<evidence type="ECO:0000313" key="2">
    <source>
        <dbReference type="EMBL" id="EXJ90032.1"/>
    </source>
</evidence>
<dbReference type="EMBL" id="AMGY01000002">
    <property type="protein sequence ID" value="EXJ90032.1"/>
    <property type="molecule type" value="Genomic_DNA"/>
</dbReference>
<evidence type="ECO:0000256" key="1">
    <source>
        <dbReference type="SAM" id="MobiDB-lite"/>
    </source>
</evidence>
<dbReference type="GO" id="GO:0005634">
    <property type="term" value="C:nucleus"/>
    <property type="evidence" value="ECO:0007669"/>
    <property type="project" value="InterPro"/>
</dbReference>
<feature type="compositionally biased region" description="Basic and acidic residues" evidence="1">
    <location>
        <begin position="291"/>
        <end position="303"/>
    </location>
</feature>
<evidence type="ECO:0000313" key="3">
    <source>
        <dbReference type="Proteomes" id="UP000019478"/>
    </source>
</evidence>
<name>W9YB02_9EURO</name>
<feature type="compositionally biased region" description="Polar residues" evidence="1">
    <location>
        <begin position="269"/>
        <end position="286"/>
    </location>
</feature>
<proteinExistence type="predicted"/>
<dbReference type="RefSeq" id="XP_007731429.1">
    <property type="nucleotide sequence ID" value="XM_007733239.1"/>
</dbReference>
<feature type="region of interest" description="Disordered" evidence="1">
    <location>
        <begin position="516"/>
        <end position="607"/>
    </location>
</feature>
<dbReference type="OrthoDB" id="2536795at2759"/>
<comment type="caution">
    <text evidence="2">The sequence shown here is derived from an EMBL/GenBank/DDBJ whole genome shotgun (WGS) entry which is preliminary data.</text>
</comment>
<dbReference type="AlphaFoldDB" id="W9YB02"/>
<feature type="compositionally biased region" description="Acidic residues" evidence="1">
    <location>
        <begin position="944"/>
        <end position="956"/>
    </location>
</feature>
<feature type="compositionally biased region" description="Polar residues" evidence="1">
    <location>
        <begin position="581"/>
        <end position="607"/>
    </location>
</feature>